<sequence length="196" mass="21745">MSHAKTTVVINNDLGGGLALQYHCKSGDNNLKAQSLAPGGSSSFRFNPDVFGRTLYFCSFSWQNESHYFDIYVQKRDKEFERWTDAFSPLYFEVNEAMEVMATEEPCDIACTFGNGLLDIEDYPQAKHPYPFNDSVVIYIRHIGPGVCIGQAWQEVVINNDLGGGLALQYHCKSGDNDLGARSLAPGGSWIMVISV</sequence>
<comment type="similarity">
    <text evidence="2">Belongs to the plant self-incompatibility (S1) protein family.</text>
</comment>
<dbReference type="Proteomes" id="UP000467841">
    <property type="component" value="Unassembled WGS sequence"/>
</dbReference>
<dbReference type="OrthoDB" id="1841900at2759"/>
<accession>A0A6D2JTD7</accession>
<evidence type="ECO:0000256" key="5">
    <source>
        <dbReference type="ARBA" id="ARBA00022729"/>
    </source>
</evidence>
<dbReference type="GO" id="GO:0005576">
    <property type="term" value="C:extracellular region"/>
    <property type="evidence" value="ECO:0007669"/>
    <property type="project" value="UniProtKB-SubCell"/>
</dbReference>
<evidence type="ECO:0000313" key="7">
    <source>
        <dbReference type="Proteomes" id="UP000467841"/>
    </source>
</evidence>
<keyword evidence="4" id="KW-0964">Secreted</keyword>
<dbReference type="PANTHER" id="PTHR37201">
    <property type="entry name" value="WD REPEAT PROTEIN"/>
    <property type="match status" value="1"/>
</dbReference>
<dbReference type="EMBL" id="CACVBM020001274">
    <property type="protein sequence ID" value="CAA7043093.1"/>
    <property type="molecule type" value="Genomic_DNA"/>
</dbReference>
<dbReference type="PANTHER" id="PTHR37201:SF1">
    <property type="entry name" value="WD REPEAT PROTEIN"/>
    <property type="match status" value="1"/>
</dbReference>
<evidence type="ECO:0000256" key="1">
    <source>
        <dbReference type="ARBA" id="ARBA00004613"/>
    </source>
</evidence>
<reference evidence="6" key="1">
    <citation type="submission" date="2020-01" db="EMBL/GenBank/DDBJ databases">
        <authorList>
            <person name="Mishra B."/>
        </authorList>
    </citation>
    <scope>NUCLEOTIDE SEQUENCE [LARGE SCALE GENOMIC DNA]</scope>
</reference>
<keyword evidence="5" id="KW-0732">Signal</keyword>
<proteinExistence type="inferred from homology"/>
<comment type="subcellular location">
    <subcellularLocation>
        <location evidence="1">Secreted</location>
    </subcellularLocation>
</comment>
<evidence type="ECO:0000256" key="4">
    <source>
        <dbReference type="ARBA" id="ARBA00022525"/>
    </source>
</evidence>
<dbReference type="InterPro" id="IPR010264">
    <property type="entry name" value="Self-incomp_S1"/>
</dbReference>
<name>A0A6D2JTD7_9BRAS</name>
<organism evidence="6 7">
    <name type="scientific">Microthlaspi erraticum</name>
    <dbReference type="NCBI Taxonomy" id="1685480"/>
    <lineage>
        <taxon>Eukaryota</taxon>
        <taxon>Viridiplantae</taxon>
        <taxon>Streptophyta</taxon>
        <taxon>Embryophyta</taxon>
        <taxon>Tracheophyta</taxon>
        <taxon>Spermatophyta</taxon>
        <taxon>Magnoliopsida</taxon>
        <taxon>eudicotyledons</taxon>
        <taxon>Gunneridae</taxon>
        <taxon>Pentapetalae</taxon>
        <taxon>rosids</taxon>
        <taxon>malvids</taxon>
        <taxon>Brassicales</taxon>
        <taxon>Brassicaceae</taxon>
        <taxon>Coluteocarpeae</taxon>
        <taxon>Microthlaspi</taxon>
    </lineage>
</organism>
<comment type="caution">
    <text evidence="6">The sequence shown here is derived from an EMBL/GenBank/DDBJ whole genome shotgun (WGS) entry which is preliminary data.</text>
</comment>
<protein>
    <submittedName>
        <fullName evidence="6">Uncharacterized protein</fullName>
    </submittedName>
</protein>
<evidence type="ECO:0000256" key="2">
    <source>
        <dbReference type="ARBA" id="ARBA00005581"/>
    </source>
</evidence>
<evidence type="ECO:0000313" key="6">
    <source>
        <dbReference type="EMBL" id="CAA7043093.1"/>
    </source>
</evidence>
<keyword evidence="7" id="KW-1185">Reference proteome</keyword>
<keyword evidence="3" id="KW-0713">Self-incompatibility</keyword>
<evidence type="ECO:0000256" key="3">
    <source>
        <dbReference type="ARBA" id="ARBA00022471"/>
    </source>
</evidence>
<gene>
    <name evidence="6" type="ORF">MERR_LOCUS30328</name>
</gene>
<dbReference type="AlphaFoldDB" id="A0A6D2JTD7"/>
<dbReference type="Pfam" id="PF05938">
    <property type="entry name" value="Self-incomp_S1"/>
    <property type="match status" value="2"/>
</dbReference>
<dbReference type="GO" id="GO:0060320">
    <property type="term" value="P:rejection of self pollen"/>
    <property type="evidence" value="ECO:0007669"/>
    <property type="project" value="UniProtKB-KW"/>
</dbReference>